<proteinExistence type="inferred from homology"/>
<dbReference type="InterPro" id="IPR036771">
    <property type="entry name" value="ATPsynth_dsu/esu_N"/>
</dbReference>
<keyword evidence="3 8" id="KW-0813">Transport</keyword>
<evidence type="ECO:0000313" key="12">
    <source>
        <dbReference type="EMBL" id="PJF46999.1"/>
    </source>
</evidence>
<dbReference type="SUPFAM" id="SSF46604">
    <property type="entry name" value="Epsilon subunit of F1F0-ATP synthase C-terminal domain"/>
    <property type="match status" value="1"/>
</dbReference>
<dbReference type="NCBIfam" id="NF009980">
    <property type="entry name" value="PRK13446.1"/>
    <property type="match status" value="1"/>
</dbReference>
<evidence type="ECO:0000256" key="3">
    <source>
        <dbReference type="ARBA" id="ARBA00022448"/>
    </source>
</evidence>
<reference evidence="12 13" key="1">
    <citation type="submission" date="2017-11" db="EMBL/GenBank/DDBJ databases">
        <title>Evolution of Phototrophy in the Chloroflexi Phylum Driven by Horizontal Gene Transfer.</title>
        <authorList>
            <person name="Ward L.M."/>
            <person name="Hemp J."/>
            <person name="Shih P.M."/>
            <person name="Mcglynn S.E."/>
            <person name="Fischer W."/>
        </authorList>
    </citation>
    <scope>NUCLEOTIDE SEQUENCE [LARGE SCALE GENOMIC DNA]</scope>
    <source>
        <strain evidence="12">JP3_7</strain>
    </source>
</reference>
<organism evidence="12 13">
    <name type="scientific">Candidatus Thermofonsia Clade 3 bacterium</name>
    <dbReference type="NCBI Taxonomy" id="2364212"/>
    <lineage>
        <taxon>Bacteria</taxon>
        <taxon>Bacillati</taxon>
        <taxon>Chloroflexota</taxon>
        <taxon>Candidatus Thermofontia</taxon>
        <taxon>Candidatus Thermofonsia Clade 3</taxon>
    </lineage>
</organism>
<evidence type="ECO:0000256" key="5">
    <source>
        <dbReference type="ARBA" id="ARBA00023136"/>
    </source>
</evidence>
<evidence type="ECO:0000256" key="4">
    <source>
        <dbReference type="ARBA" id="ARBA00023065"/>
    </source>
</evidence>
<dbReference type="HAMAP" id="MF_00530">
    <property type="entry name" value="ATP_synth_epsil_bac"/>
    <property type="match status" value="1"/>
</dbReference>
<dbReference type="CDD" id="cd12152">
    <property type="entry name" value="F1-ATPase_delta"/>
    <property type="match status" value="1"/>
</dbReference>
<evidence type="ECO:0000313" key="13">
    <source>
        <dbReference type="Proteomes" id="UP000230790"/>
    </source>
</evidence>
<evidence type="ECO:0000256" key="1">
    <source>
        <dbReference type="ARBA" id="ARBA00004202"/>
    </source>
</evidence>
<evidence type="ECO:0000259" key="11">
    <source>
        <dbReference type="Pfam" id="PF02823"/>
    </source>
</evidence>
<evidence type="ECO:0000256" key="7">
    <source>
        <dbReference type="ARBA" id="ARBA00023310"/>
    </source>
</evidence>
<evidence type="ECO:0000256" key="6">
    <source>
        <dbReference type="ARBA" id="ARBA00023196"/>
    </source>
</evidence>
<dbReference type="GO" id="GO:0046933">
    <property type="term" value="F:proton-transporting ATP synthase activity, rotational mechanism"/>
    <property type="evidence" value="ECO:0007669"/>
    <property type="project" value="UniProtKB-UniRule"/>
</dbReference>
<keyword evidence="5 8" id="KW-0472">Membrane</keyword>
<evidence type="ECO:0000256" key="8">
    <source>
        <dbReference type="HAMAP-Rule" id="MF_00530"/>
    </source>
</evidence>
<protein>
    <recommendedName>
        <fullName evidence="8">ATP synthase epsilon chain</fullName>
    </recommendedName>
    <alternativeName>
        <fullName evidence="8">ATP synthase F1 sector epsilon subunit</fullName>
    </alternativeName>
    <alternativeName>
        <fullName evidence="8">F-ATPase epsilon subunit</fullName>
    </alternativeName>
</protein>
<comment type="subcellular location">
    <subcellularLocation>
        <location evidence="1 8">Cell membrane</location>
        <topology evidence="1 8">Peripheral membrane protein</topology>
    </subcellularLocation>
</comment>
<dbReference type="Pfam" id="PF00401">
    <property type="entry name" value="ATP-synt_DE"/>
    <property type="match status" value="1"/>
</dbReference>
<dbReference type="Proteomes" id="UP000230790">
    <property type="component" value="Unassembled WGS sequence"/>
</dbReference>
<dbReference type="InterPro" id="IPR001469">
    <property type="entry name" value="ATP_synth_F1_dsu/esu"/>
</dbReference>
<dbReference type="Gene3D" id="1.20.5.440">
    <property type="entry name" value="ATP synthase delta/epsilon subunit, C-terminal domain"/>
    <property type="match status" value="1"/>
</dbReference>
<dbReference type="GO" id="GO:0045259">
    <property type="term" value="C:proton-transporting ATP synthase complex"/>
    <property type="evidence" value="ECO:0007669"/>
    <property type="project" value="UniProtKB-KW"/>
</dbReference>
<keyword evidence="6 8" id="KW-0139">CF(1)</keyword>
<feature type="domain" description="ATP synthase F1 complex delta/epsilon subunit N-terminal" evidence="11">
    <location>
        <begin position="3"/>
        <end position="81"/>
    </location>
</feature>
<evidence type="ECO:0000256" key="2">
    <source>
        <dbReference type="ARBA" id="ARBA00005712"/>
    </source>
</evidence>
<dbReference type="GO" id="GO:0005886">
    <property type="term" value="C:plasma membrane"/>
    <property type="evidence" value="ECO:0007669"/>
    <property type="project" value="UniProtKB-SubCell"/>
</dbReference>
<accession>A0A2M8QB32</accession>
<comment type="subunit">
    <text evidence="8 9">F-type ATPases have 2 components, CF(1) - the catalytic core - and CF(0) - the membrane proton channel. CF(1) has five subunits: alpha(3), beta(3), gamma(1), delta(1), epsilon(1). CF(0) has three main subunits: a, b and c.</text>
</comment>
<dbReference type="InterPro" id="IPR020547">
    <property type="entry name" value="ATP_synth_F1_esu_C"/>
</dbReference>
<keyword evidence="7 8" id="KW-0066">ATP synthesis</keyword>
<feature type="domain" description="ATP synthase epsilon subunit C-terminal" evidence="10">
    <location>
        <begin position="85"/>
        <end position="130"/>
    </location>
</feature>
<dbReference type="SUPFAM" id="SSF51344">
    <property type="entry name" value="Epsilon subunit of F1F0-ATP synthase N-terminal domain"/>
    <property type="match status" value="1"/>
</dbReference>
<dbReference type="PANTHER" id="PTHR13822">
    <property type="entry name" value="ATP SYNTHASE DELTA/EPSILON CHAIN"/>
    <property type="match status" value="1"/>
</dbReference>
<sequence>MPLHLEIVTSERVAFSGEVDMVTVPGAGGVMGVLPHHAPVLSTLKPGELRVKIGDEVQEFAIGGGFVDIHDNRVIILADSAERADEIDIARAEAARARAEALLKNPPPNKEDLLKLEAALRRSTVRLNVAMRRRAHRSEARN</sequence>
<keyword evidence="8" id="KW-1003">Cell membrane</keyword>
<evidence type="ECO:0000259" key="10">
    <source>
        <dbReference type="Pfam" id="PF00401"/>
    </source>
</evidence>
<dbReference type="GO" id="GO:0005524">
    <property type="term" value="F:ATP binding"/>
    <property type="evidence" value="ECO:0007669"/>
    <property type="project" value="UniProtKB-UniRule"/>
</dbReference>
<comment type="similarity">
    <text evidence="2 8 9">Belongs to the ATPase epsilon chain family.</text>
</comment>
<dbReference type="InterPro" id="IPR020546">
    <property type="entry name" value="ATP_synth_F1_dsu/esu_N"/>
</dbReference>
<dbReference type="InterPro" id="IPR036794">
    <property type="entry name" value="ATP_F1_dsu/esu_C_sf"/>
</dbReference>
<dbReference type="EMBL" id="PGTN01000075">
    <property type="protein sequence ID" value="PJF46999.1"/>
    <property type="molecule type" value="Genomic_DNA"/>
</dbReference>
<name>A0A2M8QB32_9CHLR</name>
<comment type="function">
    <text evidence="8">Produces ATP from ADP in the presence of a proton gradient across the membrane.</text>
</comment>
<dbReference type="PANTHER" id="PTHR13822:SF10">
    <property type="entry name" value="ATP SYNTHASE EPSILON CHAIN, CHLOROPLASTIC"/>
    <property type="match status" value="1"/>
</dbReference>
<dbReference type="NCBIfam" id="TIGR01216">
    <property type="entry name" value="ATP_synt_epsi"/>
    <property type="match status" value="1"/>
</dbReference>
<evidence type="ECO:0000256" key="9">
    <source>
        <dbReference type="RuleBase" id="RU003656"/>
    </source>
</evidence>
<comment type="caution">
    <text evidence="12">The sequence shown here is derived from an EMBL/GenBank/DDBJ whole genome shotgun (WGS) entry which is preliminary data.</text>
</comment>
<keyword evidence="4 8" id="KW-0406">Ion transport</keyword>
<gene>
    <name evidence="8 12" type="primary">atpC</name>
    <name evidence="12" type="ORF">CUN48_10910</name>
</gene>
<dbReference type="Pfam" id="PF02823">
    <property type="entry name" value="ATP-synt_DE_N"/>
    <property type="match status" value="1"/>
</dbReference>
<keyword evidence="8" id="KW-0375">Hydrogen ion transport</keyword>
<dbReference type="AlphaFoldDB" id="A0A2M8QB32"/>
<dbReference type="Gene3D" id="2.60.15.10">
    <property type="entry name" value="F0F1 ATP synthase delta/epsilon subunit, N-terminal"/>
    <property type="match status" value="1"/>
</dbReference>